<dbReference type="PROSITE" id="PS50929">
    <property type="entry name" value="ABC_TM1F"/>
    <property type="match status" value="1"/>
</dbReference>
<evidence type="ECO:0000256" key="6">
    <source>
        <dbReference type="ARBA" id="ARBA00023136"/>
    </source>
</evidence>
<dbReference type="InterPro" id="IPR027417">
    <property type="entry name" value="P-loop_NTPase"/>
</dbReference>
<dbReference type="EMBL" id="JBHSHL010000033">
    <property type="protein sequence ID" value="MFC4805135.1"/>
    <property type="molecule type" value="Genomic_DNA"/>
</dbReference>
<feature type="domain" description="ABC transmembrane type-1" evidence="9">
    <location>
        <begin position="28"/>
        <end position="304"/>
    </location>
</feature>
<dbReference type="SMART" id="SM00382">
    <property type="entry name" value="AAA"/>
    <property type="match status" value="1"/>
</dbReference>
<dbReference type="PANTHER" id="PTHR43394:SF1">
    <property type="entry name" value="ATP-BINDING CASSETTE SUB-FAMILY B MEMBER 10, MITOCHONDRIAL"/>
    <property type="match status" value="1"/>
</dbReference>
<dbReference type="PROSITE" id="PS00211">
    <property type="entry name" value="ABC_TRANSPORTER_1"/>
    <property type="match status" value="1"/>
</dbReference>
<keyword evidence="3" id="KW-0547">Nucleotide-binding</keyword>
<feature type="transmembrane region" description="Helical" evidence="7">
    <location>
        <begin position="20"/>
        <end position="41"/>
    </location>
</feature>
<keyword evidence="5 7" id="KW-1133">Transmembrane helix</keyword>
<gene>
    <name evidence="10" type="ORF">ACFO4R_08565</name>
</gene>
<organism evidence="10 11">
    <name type="scientific">Filifactor villosus</name>
    <dbReference type="NCBI Taxonomy" id="29374"/>
    <lineage>
        <taxon>Bacteria</taxon>
        <taxon>Bacillati</taxon>
        <taxon>Bacillota</taxon>
        <taxon>Clostridia</taxon>
        <taxon>Peptostreptococcales</taxon>
        <taxon>Filifactoraceae</taxon>
        <taxon>Filifactor</taxon>
    </lineage>
</organism>
<accession>A0ABV9QLE3</accession>
<evidence type="ECO:0000313" key="11">
    <source>
        <dbReference type="Proteomes" id="UP001595916"/>
    </source>
</evidence>
<feature type="transmembrane region" description="Helical" evidence="7">
    <location>
        <begin position="61"/>
        <end position="83"/>
    </location>
</feature>
<evidence type="ECO:0000259" key="9">
    <source>
        <dbReference type="PROSITE" id="PS50929"/>
    </source>
</evidence>
<dbReference type="InterPro" id="IPR039421">
    <property type="entry name" value="Type_1_exporter"/>
</dbReference>
<keyword evidence="2 7" id="KW-0812">Transmembrane</keyword>
<feature type="transmembrane region" description="Helical" evidence="7">
    <location>
        <begin position="161"/>
        <end position="180"/>
    </location>
</feature>
<dbReference type="InterPro" id="IPR017871">
    <property type="entry name" value="ABC_transporter-like_CS"/>
</dbReference>
<dbReference type="GO" id="GO:0005524">
    <property type="term" value="F:ATP binding"/>
    <property type="evidence" value="ECO:0007669"/>
    <property type="project" value="UniProtKB-KW"/>
</dbReference>
<dbReference type="InterPro" id="IPR036640">
    <property type="entry name" value="ABC1_TM_sf"/>
</dbReference>
<dbReference type="Gene3D" id="3.40.50.300">
    <property type="entry name" value="P-loop containing nucleotide triphosphate hydrolases"/>
    <property type="match status" value="1"/>
</dbReference>
<protein>
    <submittedName>
        <fullName evidence="10">ABC transporter ATP-binding protein</fullName>
    </submittedName>
</protein>
<dbReference type="InterPro" id="IPR011527">
    <property type="entry name" value="ABC1_TM_dom"/>
</dbReference>
<keyword evidence="6 7" id="KW-0472">Membrane</keyword>
<dbReference type="Pfam" id="PF00664">
    <property type="entry name" value="ABC_membrane"/>
    <property type="match status" value="1"/>
</dbReference>
<comment type="subcellular location">
    <subcellularLocation>
        <location evidence="1">Cell membrane</location>
        <topology evidence="1">Multi-pass membrane protein</topology>
    </subcellularLocation>
</comment>
<dbReference type="PROSITE" id="PS50893">
    <property type="entry name" value="ABC_TRANSPORTER_2"/>
    <property type="match status" value="1"/>
</dbReference>
<evidence type="ECO:0000256" key="1">
    <source>
        <dbReference type="ARBA" id="ARBA00004651"/>
    </source>
</evidence>
<keyword evidence="11" id="KW-1185">Reference proteome</keyword>
<evidence type="ECO:0000256" key="7">
    <source>
        <dbReference type="SAM" id="Phobius"/>
    </source>
</evidence>
<name>A0ABV9QLE3_9FIRM</name>
<dbReference type="Proteomes" id="UP001595916">
    <property type="component" value="Unassembled WGS sequence"/>
</dbReference>
<proteinExistence type="predicted"/>
<dbReference type="PANTHER" id="PTHR43394">
    <property type="entry name" value="ATP-DEPENDENT PERMEASE MDL1, MITOCHONDRIAL"/>
    <property type="match status" value="1"/>
</dbReference>
<evidence type="ECO:0000259" key="8">
    <source>
        <dbReference type="PROSITE" id="PS50893"/>
    </source>
</evidence>
<feature type="transmembrane region" description="Helical" evidence="7">
    <location>
        <begin position="132"/>
        <end position="155"/>
    </location>
</feature>
<reference evidence="11" key="1">
    <citation type="journal article" date="2019" name="Int. J. Syst. Evol. Microbiol.">
        <title>The Global Catalogue of Microorganisms (GCM) 10K type strain sequencing project: providing services to taxonomists for standard genome sequencing and annotation.</title>
        <authorList>
            <consortium name="The Broad Institute Genomics Platform"/>
            <consortium name="The Broad Institute Genome Sequencing Center for Infectious Disease"/>
            <person name="Wu L."/>
            <person name="Ma J."/>
        </authorList>
    </citation>
    <scope>NUCLEOTIDE SEQUENCE [LARGE SCALE GENOMIC DNA]</scope>
    <source>
        <strain evidence="11">CCUG 46385</strain>
    </source>
</reference>
<evidence type="ECO:0000256" key="4">
    <source>
        <dbReference type="ARBA" id="ARBA00022840"/>
    </source>
</evidence>
<feature type="domain" description="ABC transporter" evidence="8">
    <location>
        <begin position="337"/>
        <end position="572"/>
    </location>
</feature>
<dbReference type="SUPFAM" id="SSF90123">
    <property type="entry name" value="ABC transporter transmembrane region"/>
    <property type="match status" value="1"/>
</dbReference>
<dbReference type="SUPFAM" id="SSF52540">
    <property type="entry name" value="P-loop containing nucleoside triphosphate hydrolases"/>
    <property type="match status" value="1"/>
</dbReference>
<dbReference type="CDD" id="cd18541">
    <property type="entry name" value="ABC_6TM_TmrB_like"/>
    <property type="match status" value="1"/>
</dbReference>
<feature type="transmembrane region" description="Helical" evidence="7">
    <location>
        <begin position="251"/>
        <end position="269"/>
    </location>
</feature>
<dbReference type="InterPro" id="IPR003593">
    <property type="entry name" value="AAA+_ATPase"/>
</dbReference>
<evidence type="ECO:0000256" key="2">
    <source>
        <dbReference type="ARBA" id="ARBA00022692"/>
    </source>
</evidence>
<dbReference type="Gene3D" id="1.20.1560.10">
    <property type="entry name" value="ABC transporter type 1, transmembrane domain"/>
    <property type="match status" value="1"/>
</dbReference>
<comment type="caution">
    <text evidence="10">The sequence shown here is derived from an EMBL/GenBank/DDBJ whole genome shotgun (WGS) entry which is preliminary data.</text>
</comment>
<keyword evidence="4 10" id="KW-0067">ATP-binding</keyword>
<dbReference type="RefSeq" id="WP_379788674.1">
    <property type="nucleotide sequence ID" value="NZ_JBHSHL010000033.1"/>
</dbReference>
<evidence type="ECO:0000256" key="3">
    <source>
        <dbReference type="ARBA" id="ARBA00022741"/>
    </source>
</evidence>
<evidence type="ECO:0000256" key="5">
    <source>
        <dbReference type="ARBA" id="ARBA00022989"/>
    </source>
</evidence>
<evidence type="ECO:0000313" key="10">
    <source>
        <dbReference type="EMBL" id="MFC4805135.1"/>
    </source>
</evidence>
<sequence length="582" mass="65435">MFTEIKKLHWFFKQRRKSYVVGILSLQILNILIILPPIFIGSAVDSISQGSITATELFQKLAILITIMITEYGLGCIWAYYIFQNAILIDLRLRLLIMNKVLGMPRTFFERFSAGDLMARATSDVETVSEMLGVGVLTFCDSITYLGTIILAMGFTVSWKLTFLSILPLPFFAIVTGYGGKYIHRLFATQQEVFSKMNDEVLEYINGIRVVRSYVLEDQSIAHFERTTKEVFDTSLKTEILAGSFWSLTKVFTTLSYAIAIGYGTSLVIDEQITLGSLISFNVYLSYLIWPMFSIGEFVNIAQRGATSIKRIYEVLDSKDDRIQSGRQTLDSCVDRISFKNYRFRYPSSQIDSLSDIDLVIDRGRTLGIVGKTGSGKSTLIKQLLKEYPIGEGELLISDLPIQNLDKGSLMEHIGYVSQENILFSKSVRENIRMGNELADEDSLLESLRLSDLEKDVQSFAQGLDTLVGERGVAISGGQKQRLSIARSLIKDPDILIMDDSLSAVDAKTESKIIENIRKNRRGKTTLIVTHRLSAVAHADEIIVLDGGRITQRGTHSDLVSQDGWYNEQYQIQQMEGENYDG</sequence>
<dbReference type="InterPro" id="IPR003439">
    <property type="entry name" value="ABC_transporter-like_ATP-bd"/>
</dbReference>
<feature type="transmembrane region" description="Helical" evidence="7">
    <location>
        <begin position="281"/>
        <end position="302"/>
    </location>
</feature>
<dbReference type="Pfam" id="PF00005">
    <property type="entry name" value="ABC_tran"/>
    <property type="match status" value="1"/>
</dbReference>